<dbReference type="EMBL" id="CYUE01000002">
    <property type="protein sequence ID" value="CUK24345.1"/>
    <property type="molecule type" value="Genomic_DNA"/>
</dbReference>
<dbReference type="PANTHER" id="PTHR43353">
    <property type="entry name" value="SUCCINATE-SEMIALDEHYDE DEHYDROGENASE, MITOCHONDRIAL"/>
    <property type="match status" value="1"/>
</dbReference>
<dbReference type="NCBIfam" id="TIGR01780">
    <property type="entry name" value="SSADH"/>
    <property type="match status" value="1"/>
</dbReference>
<dbReference type="FunFam" id="3.40.605.10:FF:000005">
    <property type="entry name" value="Succinate-semialdehyde dehydrogenase I"/>
    <property type="match status" value="1"/>
</dbReference>
<dbReference type="EC" id="1.2.1.79" evidence="6"/>
<evidence type="ECO:0000256" key="1">
    <source>
        <dbReference type="ARBA" id="ARBA00009986"/>
    </source>
</evidence>
<dbReference type="GO" id="GO:0004777">
    <property type="term" value="F:succinate-semialdehyde dehydrogenase (NAD+) activity"/>
    <property type="evidence" value="ECO:0007669"/>
    <property type="project" value="TreeGrafter"/>
</dbReference>
<dbReference type="STRING" id="1715691.TA5113_00753"/>
<gene>
    <name evidence="6" type="primary">gabD</name>
    <name evidence="6" type="ORF">TA5114_00128</name>
</gene>
<evidence type="ECO:0000256" key="3">
    <source>
        <dbReference type="PROSITE-ProRule" id="PRU10007"/>
    </source>
</evidence>
<feature type="domain" description="Aldehyde dehydrogenase" evidence="5">
    <location>
        <begin position="20"/>
        <end position="478"/>
    </location>
</feature>
<evidence type="ECO:0000313" key="6">
    <source>
        <dbReference type="EMBL" id="CUK24345.1"/>
    </source>
</evidence>
<dbReference type="Pfam" id="PF00171">
    <property type="entry name" value="Aldedh"/>
    <property type="match status" value="1"/>
</dbReference>
<dbReference type="PROSITE" id="PS00687">
    <property type="entry name" value="ALDEHYDE_DEHYDR_GLU"/>
    <property type="match status" value="1"/>
</dbReference>
<feature type="active site" evidence="3">
    <location>
        <position position="256"/>
    </location>
</feature>
<dbReference type="SUPFAM" id="SSF53720">
    <property type="entry name" value="ALDH-like"/>
    <property type="match status" value="1"/>
</dbReference>
<dbReference type="InterPro" id="IPR016163">
    <property type="entry name" value="Ald_DH_C"/>
</dbReference>
<evidence type="ECO:0000259" key="5">
    <source>
        <dbReference type="Pfam" id="PF00171"/>
    </source>
</evidence>
<dbReference type="Proteomes" id="UP000051184">
    <property type="component" value="Unassembled WGS sequence"/>
</dbReference>
<dbReference type="Gene3D" id="3.40.605.10">
    <property type="entry name" value="Aldehyde Dehydrogenase, Chain A, domain 1"/>
    <property type="match status" value="1"/>
</dbReference>
<evidence type="ECO:0000256" key="4">
    <source>
        <dbReference type="RuleBase" id="RU003345"/>
    </source>
</evidence>
<dbReference type="InterPro" id="IPR010102">
    <property type="entry name" value="Succ_semiAld_DH"/>
</dbReference>
<proteinExistence type="inferred from homology"/>
<dbReference type="InterPro" id="IPR016161">
    <property type="entry name" value="Ald_DH/histidinol_DH"/>
</dbReference>
<name>A0A0P1IL62_9RHOB</name>
<keyword evidence="7" id="KW-1185">Reference proteome</keyword>
<comment type="similarity">
    <text evidence="1 4">Belongs to the aldehyde dehydrogenase family.</text>
</comment>
<evidence type="ECO:0000313" key="7">
    <source>
        <dbReference type="Proteomes" id="UP000051184"/>
    </source>
</evidence>
<dbReference type="InterPro" id="IPR016162">
    <property type="entry name" value="Ald_DH_N"/>
</dbReference>
<dbReference type="PROSITE" id="PS00070">
    <property type="entry name" value="ALDEHYDE_DEHYDR_CYS"/>
    <property type="match status" value="1"/>
</dbReference>
<organism evidence="6 7">
    <name type="scientific">Cognatishimia activa</name>
    <dbReference type="NCBI Taxonomy" id="1715691"/>
    <lineage>
        <taxon>Bacteria</taxon>
        <taxon>Pseudomonadati</taxon>
        <taxon>Pseudomonadota</taxon>
        <taxon>Alphaproteobacteria</taxon>
        <taxon>Rhodobacterales</taxon>
        <taxon>Paracoccaceae</taxon>
        <taxon>Cognatishimia</taxon>
    </lineage>
</organism>
<dbReference type="InterPro" id="IPR015590">
    <property type="entry name" value="Aldehyde_DH_dom"/>
</dbReference>
<dbReference type="GO" id="GO:0009450">
    <property type="term" value="P:gamma-aminobutyric acid catabolic process"/>
    <property type="evidence" value="ECO:0007669"/>
    <property type="project" value="InterPro"/>
</dbReference>
<reference evidence="7" key="1">
    <citation type="submission" date="2015-09" db="EMBL/GenBank/DDBJ databases">
        <authorList>
            <person name="Rodrigo-Torres Lidia"/>
            <person name="Arahal R.David."/>
        </authorList>
    </citation>
    <scope>NUCLEOTIDE SEQUENCE [LARGE SCALE GENOMIC DNA]</scope>
    <source>
        <strain evidence="7">CECT 5114</strain>
    </source>
</reference>
<dbReference type="Gene3D" id="3.40.309.10">
    <property type="entry name" value="Aldehyde Dehydrogenase, Chain A, domain 2"/>
    <property type="match status" value="1"/>
</dbReference>
<dbReference type="InterPro" id="IPR050740">
    <property type="entry name" value="Aldehyde_DH_Superfamily"/>
</dbReference>
<dbReference type="InterPro" id="IPR016160">
    <property type="entry name" value="Ald_DH_CS_CYS"/>
</dbReference>
<accession>A0A0P1IL62</accession>
<evidence type="ECO:0000256" key="2">
    <source>
        <dbReference type="ARBA" id="ARBA00023002"/>
    </source>
</evidence>
<dbReference type="RefSeq" id="WP_245627094.1">
    <property type="nucleotide sequence ID" value="NZ_CYTO01000008.1"/>
</dbReference>
<dbReference type="CDD" id="cd07103">
    <property type="entry name" value="ALDH_F5_SSADH_GabD"/>
    <property type="match status" value="1"/>
</dbReference>
<keyword evidence="2 4" id="KW-0560">Oxidoreductase</keyword>
<dbReference type="GO" id="GO:0036243">
    <property type="term" value="F:succinate-semialdehyde dehydrogenase (NADP+) activity"/>
    <property type="evidence" value="ECO:0007669"/>
    <property type="project" value="UniProtKB-EC"/>
</dbReference>
<dbReference type="InterPro" id="IPR029510">
    <property type="entry name" value="Ald_DH_CS_GLU"/>
</dbReference>
<dbReference type="PANTHER" id="PTHR43353:SF5">
    <property type="entry name" value="SUCCINATE-SEMIALDEHYDE DEHYDROGENASE, MITOCHONDRIAL"/>
    <property type="match status" value="1"/>
</dbReference>
<protein>
    <submittedName>
        <fullName evidence="6">Succinate-semialdehyde dehydrogenase [NADP(+)] GabD</fullName>
        <ecNumber evidence="6">1.2.1.79</ecNumber>
    </submittedName>
</protein>
<sequence>MLNLNDPSLFRQAVPVGNRWIEADAETGTPIYNPSNGDLIGYVPNLGAAETEEAIAVAEDARHAWAAQTAKHRSGVLRRWFELLMENQDDLGAILTAEQGKPLTEAKGEIAYGAGFLEWFAEEARRAYGQTIPAPMSDRRIVVIKQPVGVVAAITPWNFPNAMITRKAGPALAAGCAMVLKPAPQTPFSAIALAILAERAGLPAGLFSLVTGDAAEIGGVMTASPTVRKMTFTGSTGVGSLLYGQCAPTVKKLGLELGGNAPFIVFDDADLDVAAEGALWSKFRNNGQTCVCANRIYVQAGVYDAFAEKFAEKVATLKVGDGFADGTVIGPLIDDKAVAKVERHISDAVDKGASVVTGGKRHDLGGKFFEPTILRDATVSMAFAREETFGPVAPLFKFETEAEVIAAANDTEYGLAAYFYTKDMARSWRVSEALDYGMVGVNAGVISAVEAPFGGVKMSGLGREGAKQGLDDYMEEKYICMAEVNPA</sequence>
<dbReference type="FunFam" id="3.40.309.10:FF:000004">
    <property type="entry name" value="Succinate-semialdehyde dehydrogenase I"/>
    <property type="match status" value="1"/>
</dbReference>
<dbReference type="AlphaFoldDB" id="A0A0P1IL62"/>
<dbReference type="GO" id="GO:0005829">
    <property type="term" value="C:cytosol"/>
    <property type="evidence" value="ECO:0007669"/>
    <property type="project" value="TreeGrafter"/>
</dbReference>